<dbReference type="Proteomes" id="UP000593591">
    <property type="component" value="Chromosome"/>
</dbReference>
<keyword evidence="1" id="KW-0732">Signal</keyword>
<proteinExistence type="predicted"/>
<organism evidence="2 4">
    <name type="scientific">Treponema rectale</name>
    <dbReference type="NCBI Taxonomy" id="744512"/>
    <lineage>
        <taxon>Bacteria</taxon>
        <taxon>Pseudomonadati</taxon>
        <taxon>Spirochaetota</taxon>
        <taxon>Spirochaetia</taxon>
        <taxon>Spirochaetales</taxon>
        <taxon>Treponemataceae</taxon>
        <taxon>Treponema</taxon>
    </lineage>
</organism>
<accession>A0A840SBX5</accession>
<evidence type="ECO:0000313" key="5">
    <source>
        <dbReference type="Proteomes" id="UP000593591"/>
    </source>
</evidence>
<evidence type="ECO:0000313" key="3">
    <source>
        <dbReference type="EMBL" id="QOS40848.1"/>
    </source>
</evidence>
<dbReference type="EMBL" id="JACHFR010000002">
    <property type="protein sequence ID" value="MBB5219267.1"/>
    <property type="molecule type" value="Genomic_DNA"/>
</dbReference>
<dbReference type="EMBL" id="CP031517">
    <property type="protein sequence ID" value="QOS40848.1"/>
    <property type="molecule type" value="Genomic_DNA"/>
</dbReference>
<gene>
    <name evidence="3" type="ORF">DYE49_10445</name>
    <name evidence="2" type="ORF">HNP77_001636</name>
</gene>
<keyword evidence="4" id="KW-1185">Reference proteome</keyword>
<dbReference type="AlphaFoldDB" id="A0A840SBX5"/>
<dbReference type="RefSeq" id="WP_184652680.1">
    <property type="nucleotide sequence ID" value="NZ_JACHFR010000002.1"/>
</dbReference>
<dbReference type="InterPro" id="IPR025584">
    <property type="entry name" value="Cthe_2159"/>
</dbReference>
<evidence type="ECO:0000313" key="2">
    <source>
        <dbReference type="EMBL" id="MBB5219267.1"/>
    </source>
</evidence>
<name>A0A840SBX5_9SPIR</name>
<evidence type="ECO:0000313" key="4">
    <source>
        <dbReference type="Proteomes" id="UP000578697"/>
    </source>
</evidence>
<feature type="signal peptide" evidence="1">
    <location>
        <begin position="1"/>
        <end position="29"/>
    </location>
</feature>
<evidence type="ECO:0000256" key="1">
    <source>
        <dbReference type="SAM" id="SignalP"/>
    </source>
</evidence>
<sequence length="612" mass="62766">MKEKIIVKKIIHMALAGALVLMFACSAGYDDGNSNSVNYGSTGSGSSGSSSSGLSAGTSTSYNSTVTVDTEAYSNVIYLNITDGKVSSDGSEWTEILKSKQYFFGESTDSSYVAVDYKYDSGSSTGLIRVNATSFSGELAVYISGTMTTGGVKIQSNGTDKVAVYLNDATITSSNYPCVDITKGSPAVVDVSGTNTFADGRSYGTGYGEEYSTSSGSTYTDDDGATVSCTVVKTAVSEGSDSKGTLYCKGDMTVSGSGSLSVTQAYKNCIASKSVLTIDGGTFTLTSTGKNGLMGDTGVVVNDGTITFKGTGAISSSDYRKACGIKTDTDDSTSYVYINGGTLNVTTYNGKGIGSSKVYIAGGTNTFNVTGVTGYTNDSNKTASYYDADGVKYSNTSITFAAEGIEGASLIEINGGKTSVTATDDGINVSDSSASFYMNDGFLYVKSTGGDGIDCNGNLYIKGGYVVSYAPTGSEDSFDSGNKIYVTGGTFAGTSGSSMAISEYNTSGQKVLYFSGSSFSNRQPGSSSSSSSSFSKVAVQVSGSTVYAYSLPSSSFGLFVMSCPSFTSSSTSSYSVYTAPTISSNDFNGLCYESSTLSAVSTGSSTSTPSIK</sequence>
<dbReference type="Pfam" id="PF14262">
    <property type="entry name" value="Cthe_2159"/>
    <property type="match status" value="1"/>
</dbReference>
<dbReference type="Proteomes" id="UP000578697">
    <property type="component" value="Unassembled WGS sequence"/>
</dbReference>
<feature type="chain" id="PRO_5036240788" evidence="1">
    <location>
        <begin position="30"/>
        <end position="612"/>
    </location>
</feature>
<reference evidence="3 5" key="1">
    <citation type="submission" date="2018-08" db="EMBL/GenBank/DDBJ databases">
        <title>The first complete genome of Treponema rectale (CHPAT), a commensal spirochete of the bovine rectum.</title>
        <authorList>
            <person name="Staton G.J."/>
            <person name="Clegg S.R."/>
            <person name="Carter S.D."/>
            <person name="Radford A.D."/>
            <person name="Darby A."/>
            <person name="Hall N."/>
            <person name="Birtles R.J."/>
            <person name="Evans N.J."/>
        </authorList>
    </citation>
    <scope>NUCLEOTIDE SEQUENCE [LARGE SCALE GENOMIC DNA]</scope>
    <source>
        <strain evidence="3 5">CHPA</strain>
    </source>
</reference>
<dbReference type="PROSITE" id="PS51257">
    <property type="entry name" value="PROKAR_LIPOPROTEIN"/>
    <property type="match status" value="1"/>
</dbReference>
<dbReference type="KEGG" id="trc:DYE49_10445"/>
<protein>
    <submittedName>
        <fullName evidence="3">Carbohydrate-binding domain-containing protein</fullName>
    </submittedName>
</protein>
<reference evidence="2 4" key="2">
    <citation type="submission" date="2020-08" db="EMBL/GenBank/DDBJ databases">
        <title>Genomic Encyclopedia of Type Strains, Phase IV (KMG-IV): sequencing the most valuable type-strain genomes for metagenomic binning, comparative biology and taxonomic classification.</title>
        <authorList>
            <person name="Goeker M."/>
        </authorList>
    </citation>
    <scope>NUCLEOTIDE SEQUENCE [LARGE SCALE GENOMIC DNA]</scope>
    <source>
        <strain evidence="2 4">DSM 103679</strain>
    </source>
</reference>